<dbReference type="InterPro" id="IPR001139">
    <property type="entry name" value="Glyco_hydro_30"/>
</dbReference>
<dbReference type="GO" id="GO:0004348">
    <property type="term" value="F:glucosylceramidase activity"/>
    <property type="evidence" value="ECO:0007669"/>
    <property type="project" value="UniProtKB-EC"/>
</dbReference>
<feature type="domain" description="F5/8 type C" evidence="6">
    <location>
        <begin position="494"/>
        <end position="634"/>
    </location>
</feature>
<accession>A0A7W9JC18</accession>
<dbReference type="InterPro" id="IPR017853">
    <property type="entry name" value="GH"/>
</dbReference>
<evidence type="ECO:0000256" key="3">
    <source>
        <dbReference type="ARBA" id="ARBA00022801"/>
    </source>
</evidence>
<dbReference type="GO" id="GO:0006680">
    <property type="term" value="P:glucosylceramide catabolic process"/>
    <property type="evidence" value="ECO:0007669"/>
    <property type="project" value="TreeGrafter"/>
</dbReference>
<evidence type="ECO:0000313" key="8">
    <source>
        <dbReference type="Proteomes" id="UP000549971"/>
    </source>
</evidence>
<evidence type="ECO:0000256" key="2">
    <source>
        <dbReference type="ARBA" id="ARBA00022729"/>
    </source>
</evidence>
<dbReference type="EC" id="3.2.1.45" evidence="7"/>
<keyword evidence="8" id="KW-1185">Reference proteome</keyword>
<evidence type="ECO:0000256" key="4">
    <source>
        <dbReference type="RuleBase" id="RU361188"/>
    </source>
</evidence>
<organism evidence="7 8">
    <name type="scientific">Kribbella italica</name>
    <dbReference type="NCBI Taxonomy" id="1540520"/>
    <lineage>
        <taxon>Bacteria</taxon>
        <taxon>Bacillati</taxon>
        <taxon>Actinomycetota</taxon>
        <taxon>Actinomycetes</taxon>
        <taxon>Propionibacteriales</taxon>
        <taxon>Kribbellaceae</taxon>
        <taxon>Kribbella</taxon>
    </lineage>
</organism>
<dbReference type="InterPro" id="IPR033452">
    <property type="entry name" value="GH30_C"/>
</dbReference>
<dbReference type="Pfam" id="PF17189">
    <property type="entry name" value="Glyco_hydro_30C"/>
    <property type="match status" value="1"/>
</dbReference>
<dbReference type="SUPFAM" id="SSF51445">
    <property type="entry name" value="(Trans)glycosidases"/>
    <property type="match status" value="1"/>
</dbReference>
<dbReference type="AlphaFoldDB" id="A0A7W9JC18"/>
<gene>
    <name evidence="7" type="ORF">HDA39_005944</name>
</gene>
<dbReference type="Proteomes" id="UP000549971">
    <property type="component" value="Unassembled WGS sequence"/>
</dbReference>
<sequence>MRTPAIAAALALATASLTGPAAAQAHRPPTDQARVWVTTPDRAELLHERAPVAFAKGSSPQTTITVDPGTKYQTVDGFGASITDSSAAVLYQLSAADREKTMRSLFDPKQGIGVSFLRQVVGSSDFTAQPEHYTYDDVPAGQTDFPLRHFSIAHEQRQILPLLRRAKQLNPALKVMATPWSPPAWMKTGDSLVGGRLKDDPRVYNAYARYLVKFVKAYAAAGVPVDFLSIQNEPQNRTPTAYPGTDMPVRQAAAVIEQLGPLLRAASPRTKILGYDHNWTTHPGDVANTPPGEDPETDYPYQLLSSKAARWIAGTAYHCYSGSPAAQTALQQAFPEKGIWFTECSGSHGPNDTPPQIFRGTLTWHARTLMLGTTRNWAKSVVNWNIALNADGGPHNGGCDTCTGLVTRHPDGSVSTDAEYYTIGHLSKFVKPGARRIGSTSYGTTEWNGQLMSAAFRNPDGSTALVVHNENDEPRSFAVAVGDKSFEYTLPGGSIGTFVWARELRSEYKAVPLAAATASVGADLAPLAVDADGSTLWQSKAAIASGQYVQVDLGTARTVRRVALDSGGNLGDYPGTWQLSYSNDGTTWRPLKTGTSNGQLTNVDVSPTRARHLRITSTAAGDHWWTLADVRVYS</sequence>
<dbReference type="PROSITE" id="PS50022">
    <property type="entry name" value="FA58C_3"/>
    <property type="match status" value="1"/>
</dbReference>
<dbReference type="Gene3D" id="2.60.120.260">
    <property type="entry name" value="Galactose-binding domain-like"/>
    <property type="match status" value="1"/>
</dbReference>
<dbReference type="Gene3D" id="2.60.40.1180">
    <property type="entry name" value="Golgi alpha-mannosidase II"/>
    <property type="match status" value="1"/>
</dbReference>
<dbReference type="InterPro" id="IPR008979">
    <property type="entry name" value="Galactose-bd-like_sf"/>
</dbReference>
<dbReference type="InterPro" id="IPR033453">
    <property type="entry name" value="Glyco_hydro_30_TIM-barrel"/>
</dbReference>
<dbReference type="InterPro" id="IPR013780">
    <property type="entry name" value="Glyco_hydro_b"/>
</dbReference>
<evidence type="ECO:0000313" key="7">
    <source>
        <dbReference type="EMBL" id="MBB5839210.1"/>
    </source>
</evidence>
<evidence type="ECO:0000256" key="1">
    <source>
        <dbReference type="ARBA" id="ARBA00005382"/>
    </source>
</evidence>
<comment type="caution">
    <text evidence="7">The sequence shown here is derived from an EMBL/GenBank/DDBJ whole genome shotgun (WGS) entry which is preliminary data.</text>
</comment>
<protein>
    <submittedName>
        <fullName evidence="7">Glucosylceramidase</fullName>
        <ecNumber evidence="7">3.2.1.45</ecNumber>
    </submittedName>
</protein>
<dbReference type="PRINTS" id="PR00843">
    <property type="entry name" value="GLHYDRLASE30"/>
</dbReference>
<dbReference type="PANTHER" id="PTHR11069">
    <property type="entry name" value="GLUCOSYLCERAMIDASE"/>
    <property type="match status" value="1"/>
</dbReference>
<keyword evidence="2 5" id="KW-0732">Signal</keyword>
<dbReference type="Gene3D" id="3.20.20.80">
    <property type="entry name" value="Glycosidases"/>
    <property type="match status" value="1"/>
</dbReference>
<dbReference type="SUPFAM" id="SSF49785">
    <property type="entry name" value="Galactose-binding domain-like"/>
    <property type="match status" value="1"/>
</dbReference>
<proteinExistence type="inferred from homology"/>
<reference evidence="7 8" key="1">
    <citation type="submission" date="2020-08" db="EMBL/GenBank/DDBJ databases">
        <title>Sequencing the genomes of 1000 actinobacteria strains.</title>
        <authorList>
            <person name="Klenk H.-P."/>
        </authorList>
    </citation>
    <scope>NUCLEOTIDE SEQUENCE [LARGE SCALE GENOMIC DNA]</scope>
    <source>
        <strain evidence="7 8">DSM 28967</strain>
    </source>
</reference>
<name>A0A7W9JC18_9ACTN</name>
<comment type="similarity">
    <text evidence="1 4">Belongs to the glycosyl hydrolase 30 family.</text>
</comment>
<dbReference type="EMBL" id="JACHMY010000001">
    <property type="protein sequence ID" value="MBB5839210.1"/>
    <property type="molecule type" value="Genomic_DNA"/>
</dbReference>
<keyword evidence="4 7" id="KW-0326">Glycosidase</keyword>
<feature type="chain" id="PRO_5039050013" evidence="5">
    <location>
        <begin position="24"/>
        <end position="634"/>
    </location>
</feature>
<dbReference type="RefSeq" id="WP_184800710.1">
    <property type="nucleotide sequence ID" value="NZ_JACHMY010000001.1"/>
</dbReference>
<dbReference type="PANTHER" id="PTHR11069:SF23">
    <property type="entry name" value="LYSOSOMAL ACID GLUCOSYLCERAMIDASE"/>
    <property type="match status" value="1"/>
</dbReference>
<dbReference type="Pfam" id="PF00754">
    <property type="entry name" value="F5_F8_type_C"/>
    <property type="match status" value="1"/>
</dbReference>
<feature type="signal peptide" evidence="5">
    <location>
        <begin position="1"/>
        <end position="23"/>
    </location>
</feature>
<dbReference type="SUPFAM" id="SSF51011">
    <property type="entry name" value="Glycosyl hydrolase domain"/>
    <property type="match status" value="1"/>
</dbReference>
<keyword evidence="3 4" id="KW-0378">Hydrolase</keyword>
<dbReference type="GO" id="GO:0016020">
    <property type="term" value="C:membrane"/>
    <property type="evidence" value="ECO:0007669"/>
    <property type="project" value="GOC"/>
</dbReference>
<evidence type="ECO:0000259" key="6">
    <source>
        <dbReference type="PROSITE" id="PS50022"/>
    </source>
</evidence>
<evidence type="ECO:0000256" key="5">
    <source>
        <dbReference type="SAM" id="SignalP"/>
    </source>
</evidence>
<dbReference type="Pfam" id="PF02055">
    <property type="entry name" value="Glyco_hydro_30"/>
    <property type="match status" value="1"/>
</dbReference>
<dbReference type="InterPro" id="IPR000421">
    <property type="entry name" value="FA58C"/>
</dbReference>